<comment type="caution">
    <text evidence="5">The sequence shown here is derived from an EMBL/GenBank/DDBJ whole genome shotgun (WGS) entry which is preliminary data.</text>
</comment>
<protein>
    <recommendedName>
        <fullName evidence="4">Carboxylesterase type B domain-containing protein</fullName>
    </recommendedName>
</protein>
<dbReference type="InterPro" id="IPR050309">
    <property type="entry name" value="Type-B_Carboxylest/Lipase"/>
</dbReference>
<evidence type="ECO:0000313" key="5">
    <source>
        <dbReference type="EMBL" id="ROW03978.1"/>
    </source>
</evidence>
<dbReference type="STRING" id="252740.A0A423WKM7"/>
<dbReference type="InterPro" id="IPR019826">
    <property type="entry name" value="Carboxylesterase_B_AS"/>
</dbReference>
<feature type="region of interest" description="Disordered" evidence="3">
    <location>
        <begin position="586"/>
        <end position="663"/>
    </location>
</feature>
<feature type="region of interest" description="Disordered" evidence="3">
    <location>
        <begin position="504"/>
        <end position="531"/>
    </location>
</feature>
<dbReference type="PROSITE" id="PS00122">
    <property type="entry name" value="CARBOXYLESTERASE_B_1"/>
    <property type="match status" value="1"/>
</dbReference>
<feature type="region of interest" description="Disordered" evidence="3">
    <location>
        <begin position="725"/>
        <end position="745"/>
    </location>
</feature>
<feature type="domain" description="Carboxylesterase type B" evidence="4">
    <location>
        <begin position="63"/>
        <end position="429"/>
    </location>
</feature>
<sequence length="745" mass="78888">MAPNPIITASHDDDDDDDDDDDNNNNNNYYCYYYNMAKKQDSPEHNPLRPRARTPTPHSGPSATVSLAQGRYVGVLLPPSPLIPRAVEVWRGIPYAETTAGANRFRPPVPLRPSTATTTTTTGEDEKERPLIRADTWGPMCPGTAARVPGMLEGEDCLNLNVYRQAAAAAAAGEDGKKAPVVIYVHGGAFNGGAGTERDMASFVGWSETPLVGVNFNYRVGALGFPSSSAAEREGLLNLGLRDQRLLFEWVRDNVGAFGGDRDRVTLIGLSAGAHSVGYHLQSYSSSSTVAPFHRAIMESGGATARATLSPSHPRTEAQFREFLSACGIQPDQTTPAGDVFARLRSLPLETVLAASSSVFARYQDPIRWPFQPVIDRSRAAGGGGGGGEGGLLGDLPISTFRGGDHLRVPVLAGFNTNEGTAFTSPRVETNDDFLAKFIALVPGLNTPDLQRLSSLYPDPATYPSSPYARVPPGFGRQWARYEAAYAHYAYICPVLQTGHFYSGSSSSSGGGNDGDDDDDDGDNNTPHPPAPVWIYHFAALSRPDLGGKANHVDEAAVVAHDMAAIGAYPGLVRTADAMHGAWTRFIATGDPNPPHIDGTEEQQQQQQQQQQKSASPTSSSTSSSPSSPLARGGATPFWPRFTSPFVGDTAGSPGRLRRRAGAGAEGCGRVMMFGLGNDERMGGAGRGMPGWPATVVGLTEAEVERCRFWWERVELSEGMGTRLGGGGGGGAGAGAGAGVSKARL</sequence>
<feature type="region of interest" description="Disordered" evidence="3">
    <location>
        <begin position="104"/>
        <end position="127"/>
    </location>
</feature>
<organism evidence="5 6">
    <name type="scientific">Cytospora chrysosperma</name>
    <name type="common">Cytospora canker fungus</name>
    <name type="synonym">Sphaeria chrysosperma</name>
    <dbReference type="NCBI Taxonomy" id="252740"/>
    <lineage>
        <taxon>Eukaryota</taxon>
        <taxon>Fungi</taxon>
        <taxon>Dikarya</taxon>
        <taxon>Ascomycota</taxon>
        <taxon>Pezizomycotina</taxon>
        <taxon>Sordariomycetes</taxon>
        <taxon>Sordariomycetidae</taxon>
        <taxon>Diaporthales</taxon>
        <taxon>Cytosporaceae</taxon>
        <taxon>Cytospora</taxon>
    </lineage>
</organism>
<evidence type="ECO:0000256" key="2">
    <source>
        <dbReference type="ARBA" id="ARBA00022801"/>
    </source>
</evidence>
<gene>
    <name evidence="5" type="ORF">VSDG_01081</name>
</gene>
<feature type="region of interest" description="Disordered" evidence="3">
    <location>
        <begin position="1"/>
        <end position="28"/>
    </location>
</feature>
<dbReference type="EMBL" id="LJZO01000002">
    <property type="protein sequence ID" value="ROW03978.1"/>
    <property type="molecule type" value="Genomic_DNA"/>
</dbReference>
<keyword evidence="6" id="KW-1185">Reference proteome</keyword>
<dbReference type="SUPFAM" id="SSF53474">
    <property type="entry name" value="alpha/beta-Hydrolases"/>
    <property type="match status" value="1"/>
</dbReference>
<feature type="compositionally biased region" description="Low complexity" evidence="3">
    <location>
        <begin position="603"/>
        <end position="629"/>
    </location>
</feature>
<dbReference type="GO" id="GO:0016787">
    <property type="term" value="F:hydrolase activity"/>
    <property type="evidence" value="ECO:0007669"/>
    <property type="project" value="UniProtKB-KW"/>
</dbReference>
<feature type="compositionally biased region" description="Gly residues" evidence="3">
    <location>
        <begin position="725"/>
        <end position="738"/>
    </location>
</feature>
<dbReference type="Gene3D" id="3.40.50.1820">
    <property type="entry name" value="alpha/beta hydrolase"/>
    <property type="match status" value="1"/>
</dbReference>
<dbReference type="Proteomes" id="UP000284375">
    <property type="component" value="Unassembled WGS sequence"/>
</dbReference>
<proteinExistence type="inferred from homology"/>
<feature type="region of interest" description="Disordered" evidence="3">
    <location>
        <begin position="40"/>
        <end position="64"/>
    </location>
</feature>
<evidence type="ECO:0000259" key="4">
    <source>
        <dbReference type="Pfam" id="PF00135"/>
    </source>
</evidence>
<keyword evidence="2" id="KW-0378">Hydrolase</keyword>
<dbReference type="PANTHER" id="PTHR11559">
    <property type="entry name" value="CARBOXYLESTERASE"/>
    <property type="match status" value="1"/>
</dbReference>
<comment type="similarity">
    <text evidence="1">Belongs to the type-B carboxylesterase/lipase family.</text>
</comment>
<dbReference type="Pfam" id="PF00135">
    <property type="entry name" value="COesterase"/>
    <property type="match status" value="1"/>
</dbReference>
<name>A0A423WKM7_CYTCH</name>
<reference evidence="5 6" key="1">
    <citation type="submission" date="2015-09" db="EMBL/GenBank/DDBJ databases">
        <title>Host preference determinants of Valsa canker pathogens revealed by comparative genomics.</title>
        <authorList>
            <person name="Yin Z."/>
            <person name="Huang L."/>
        </authorList>
    </citation>
    <scope>NUCLEOTIDE SEQUENCE [LARGE SCALE GENOMIC DNA]</scope>
    <source>
        <strain evidence="5 6">YSFL</strain>
    </source>
</reference>
<dbReference type="InterPro" id="IPR029058">
    <property type="entry name" value="AB_hydrolase_fold"/>
</dbReference>
<accession>A0A423WKM7</accession>
<dbReference type="OrthoDB" id="408631at2759"/>
<evidence type="ECO:0000256" key="3">
    <source>
        <dbReference type="SAM" id="MobiDB-lite"/>
    </source>
</evidence>
<feature type="compositionally biased region" description="Acidic residues" evidence="3">
    <location>
        <begin position="12"/>
        <end position="23"/>
    </location>
</feature>
<evidence type="ECO:0000313" key="6">
    <source>
        <dbReference type="Proteomes" id="UP000284375"/>
    </source>
</evidence>
<evidence type="ECO:0000256" key="1">
    <source>
        <dbReference type="ARBA" id="ARBA00005964"/>
    </source>
</evidence>
<dbReference type="AlphaFoldDB" id="A0A423WKM7"/>
<feature type="compositionally biased region" description="Acidic residues" evidence="3">
    <location>
        <begin position="514"/>
        <end position="523"/>
    </location>
</feature>
<dbReference type="InterPro" id="IPR002018">
    <property type="entry name" value="CarbesteraseB"/>
</dbReference>